<dbReference type="Pfam" id="PF00743">
    <property type="entry name" value="FMO-like"/>
    <property type="match status" value="2"/>
</dbReference>
<evidence type="ECO:0000256" key="4">
    <source>
        <dbReference type="ARBA" id="ARBA00022827"/>
    </source>
</evidence>
<reference evidence="9" key="1">
    <citation type="submission" date="2020-06" db="EMBL/GenBank/DDBJ databases">
        <authorList>
            <person name="Li T."/>
            <person name="Hu X."/>
            <person name="Zhang T."/>
            <person name="Song X."/>
            <person name="Zhang H."/>
            <person name="Dai N."/>
            <person name="Sheng W."/>
            <person name="Hou X."/>
            <person name="Wei L."/>
        </authorList>
    </citation>
    <scope>NUCLEOTIDE SEQUENCE</scope>
    <source>
        <strain evidence="9">3651</strain>
        <tissue evidence="9">Leaf</tissue>
    </source>
</reference>
<evidence type="ECO:0000313" key="9">
    <source>
        <dbReference type="EMBL" id="KAK4414661.1"/>
    </source>
</evidence>
<dbReference type="GO" id="GO:0004499">
    <property type="term" value="F:N,N-dimethylaniline monooxygenase activity"/>
    <property type="evidence" value="ECO:0007669"/>
    <property type="project" value="InterPro"/>
</dbReference>
<keyword evidence="4 8" id="KW-0274">FAD</keyword>
<keyword evidence="7 8" id="KW-0503">Monooxygenase</keyword>
<keyword evidence="6 8" id="KW-0560">Oxidoreductase</keyword>
<dbReference type="AlphaFoldDB" id="A0AAE1XNL0"/>
<dbReference type="SUPFAM" id="SSF51905">
    <property type="entry name" value="FAD/NAD(P)-binding domain"/>
    <property type="match status" value="2"/>
</dbReference>
<gene>
    <name evidence="9" type="ORF">Salat_2879100</name>
</gene>
<evidence type="ECO:0000256" key="2">
    <source>
        <dbReference type="ARBA" id="ARBA00009183"/>
    </source>
</evidence>
<evidence type="ECO:0000256" key="8">
    <source>
        <dbReference type="RuleBase" id="RU361177"/>
    </source>
</evidence>
<evidence type="ECO:0000313" key="10">
    <source>
        <dbReference type="Proteomes" id="UP001293254"/>
    </source>
</evidence>
<protein>
    <recommendedName>
        <fullName evidence="8">Flavin-containing monooxygenase</fullName>
        <ecNumber evidence="8">1.-.-.-</ecNumber>
    </recommendedName>
</protein>
<evidence type="ECO:0000256" key="5">
    <source>
        <dbReference type="ARBA" id="ARBA00022857"/>
    </source>
</evidence>
<dbReference type="PRINTS" id="PR00370">
    <property type="entry name" value="FMOXYGENASE"/>
</dbReference>
<dbReference type="EC" id="1.-.-.-" evidence="8"/>
<evidence type="ECO:0000256" key="3">
    <source>
        <dbReference type="ARBA" id="ARBA00022630"/>
    </source>
</evidence>
<comment type="cofactor">
    <cofactor evidence="1 8">
        <name>FAD</name>
        <dbReference type="ChEBI" id="CHEBI:57692"/>
    </cofactor>
</comment>
<dbReference type="PANTHER" id="PTHR23023">
    <property type="entry name" value="DIMETHYLANILINE MONOOXYGENASE"/>
    <property type="match status" value="1"/>
</dbReference>
<dbReference type="Gene3D" id="3.50.50.60">
    <property type="entry name" value="FAD/NAD(P)-binding domain"/>
    <property type="match status" value="2"/>
</dbReference>
<name>A0AAE1XNL0_9LAMI</name>
<dbReference type="InterPro" id="IPR036188">
    <property type="entry name" value="FAD/NAD-bd_sf"/>
</dbReference>
<dbReference type="FunFam" id="3.50.50.60:FF:000138">
    <property type="entry name" value="Flavin-containing monooxygenase"/>
    <property type="match status" value="1"/>
</dbReference>
<evidence type="ECO:0000256" key="6">
    <source>
        <dbReference type="ARBA" id="ARBA00023002"/>
    </source>
</evidence>
<dbReference type="InterPro" id="IPR020946">
    <property type="entry name" value="Flavin_mOase-like"/>
</dbReference>
<keyword evidence="10" id="KW-1185">Reference proteome</keyword>
<reference evidence="9" key="2">
    <citation type="journal article" date="2024" name="Plant">
        <title>Genomic evolution and insights into agronomic trait innovations of Sesamum species.</title>
        <authorList>
            <person name="Miao H."/>
            <person name="Wang L."/>
            <person name="Qu L."/>
            <person name="Liu H."/>
            <person name="Sun Y."/>
            <person name="Le M."/>
            <person name="Wang Q."/>
            <person name="Wei S."/>
            <person name="Zheng Y."/>
            <person name="Lin W."/>
            <person name="Duan Y."/>
            <person name="Cao H."/>
            <person name="Xiong S."/>
            <person name="Wang X."/>
            <person name="Wei L."/>
            <person name="Li C."/>
            <person name="Ma Q."/>
            <person name="Ju M."/>
            <person name="Zhao R."/>
            <person name="Li G."/>
            <person name="Mu C."/>
            <person name="Tian Q."/>
            <person name="Mei H."/>
            <person name="Zhang T."/>
            <person name="Gao T."/>
            <person name="Zhang H."/>
        </authorList>
    </citation>
    <scope>NUCLEOTIDE SEQUENCE</scope>
    <source>
        <strain evidence="9">3651</strain>
    </source>
</reference>
<keyword evidence="5" id="KW-0521">NADP</keyword>
<dbReference type="InterPro" id="IPR050346">
    <property type="entry name" value="FMO-like"/>
</dbReference>
<organism evidence="9 10">
    <name type="scientific">Sesamum alatum</name>
    <dbReference type="NCBI Taxonomy" id="300844"/>
    <lineage>
        <taxon>Eukaryota</taxon>
        <taxon>Viridiplantae</taxon>
        <taxon>Streptophyta</taxon>
        <taxon>Embryophyta</taxon>
        <taxon>Tracheophyta</taxon>
        <taxon>Spermatophyta</taxon>
        <taxon>Magnoliopsida</taxon>
        <taxon>eudicotyledons</taxon>
        <taxon>Gunneridae</taxon>
        <taxon>Pentapetalae</taxon>
        <taxon>asterids</taxon>
        <taxon>lamiids</taxon>
        <taxon>Lamiales</taxon>
        <taxon>Pedaliaceae</taxon>
        <taxon>Sesamum</taxon>
    </lineage>
</organism>
<dbReference type="Proteomes" id="UP001293254">
    <property type="component" value="Unassembled WGS sequence"/>
</dbReference>
<evidence type="ECO:0000256" key="7">
    <source>
        <dbReference type="ARBA" id="ARBA00023033"/>
    </source>
</evidence>
<dbReference type="GO" id="GO:0050661">
    <property type="term" value="F:NADP binding"/>
    <property type="evidence" value="ECO:0007669"/>
    <property type="project" value="InterPro"/>
</dbReference>
<keyword evidence="3 8" id="KW-0285">Flavoprotein</keyword>
<dbReference type="EMBL" id="JACGWO010000012">
    <property type="protein sequence ID" value="KAK4414661.1"/>
    <property type="molecule type" value="Genomic_DNA"/>
</dbReference>
<sequence>MAPPLKVAVIGAGVAGLTAARALKEEGLQVSVYEKSDRLGGTWVYDPRVESDPLGLDPDREVVHGSLYPSLRTNIPRQLMGFSDYPFGSRKNGDSRTFPGHEEVLDFLNEFAEEFGLVELIRFNSEVVRVERVGSRNDEWVVESRNGHSGSEEVFDAVVVCNGHHTQPRLAHFPGIEKWPGEQIHSHNYRQPDPFRNKVVVVIGAGPSAIDISADISKVAKEVHLSSRKPNTEISKVDYGDNIWQHSKVDCVDEHGVVSFEDGARLHADIILYCTGYNYQFPFLKTEGIVTVDDNRVGPLYKHVFPPKLAPNLSFIGLTYRCVWKQAAVSLVIDLQAKWVAKVISGKSVLPSQGEMLADVERHYQDMEEKGIPKHYTHSLGQEVSYEYMDWLANQAGTPEVDEETKLKCKSYFNFVAENRLWKAKEWDPTVGLQPGNC</sequence>
<comment type="caution">
    <text evidence="9">The sequence shown here is derived from an EMBL/GenBank/DDBJ whole genome shotgun (WGS) entry which is preliminary data.</text>
</comment>
<accession>A0AAE1XNL0</accession>
<proteinExistence type="inferred from homology"/>
<dbReference type="PIRSF" id="PIRSF000332">
    <property type="entry name" value="FMO"/>
    <property type="match status" value="1"/>
</dbReference>
<dbReference type="InterPro" id="IPR000960">
    <property type="entry name" value="Flavin_mOase"/>
</dbReference>
<comment type="similarity">
    <text evidence="2 8">Belongs to the FMO family.</text>
</comment>
<dbReference type="GO" id="GO:0050660">
    <property type="term" value="F:flavin adenine dinucleotide binding"/>
    <property type="evidence" value="ECO:0007669"/>
    <property type="project" value="InterPro"/>
</dbReference>
<evidence type="ECO:0000256" key="1">
    <source>
        <dbReference type="ARBA" id="ARBA00001974"/>
    </source>
</evidence>